<evidence type="ECO:0000313" key="3">
    <source>
        <dbReference type="Proteomes" id="UP000273516"/>
    </source>
</evidence>
<name>A0A3M0MGZ4_9RHOB</name>
<feature type="domain" description="Hedgehog/Intein (Hint)" evidence="1">
    <location>
        <begin position="49"/>
        <end position="195"/>
    </location>
</feature>
<dbReference type="OrthoDB" id="6305173at2"/>
<dbReference type="Gene3D" id="2.170.16.10">
    <property type="entry name" value="Hedgehog/Intein (Hint) domain"/>
    <property type="match status" value="1"/>
</dbReference>
<evidence type="ECO:0000259" key="1">
    <source>
        <dbReference type="Pfam" id="PF13403"/>
    </source>
</evidence>
<dbReference type="Proteomes" id="UP000273516">
    <property type="component" value="Unassembled WGS sequence"/>
</dbReference>
<protein>
    <submittedName>
        <fullName evidence="2">Hemolysin</fullName>
    </submittedName>
</protein>
<dbReference type="InterPro" id="IPR028992">
    <property type="entry name" value="Hedgehog/Intein_dom"/>
</dbReference>
<proteinExistence type="predicted"/>
<gene>
    <name evidence="2" type="ORF">C9E81_06605</name>
</gene>
<sequence>MRDADGNPVLDAQGNQLFPVLDQARTFRFVETVSVRTGDPHAPKYAFIPCFAGGTLIETATGPRTIETLAPGDMIRTRDNGLRRIAWIGHTSLDRRQLDLRPNLRPILIRAGALAPGLPERDLTVSPQHRVLVSSKIVQRMYGQSEILVAAKHLLAHPGIEAICPDEGVTYWHMLFDRHELVLSNGTWTESLFTGPYAMRNISYAARREIFSLFPELARPDFCAHPARLLLNGQDGRKLAERHIRNRQPLVSSD</sequence>
<keyword evidence="3" id="KW-1185">Reference proteome</keyword>
<reference evidence="2 3" key="1">
    <citation type="submission" date="2018-07" db="EMBL/GenBank/DDBJ databases">
        <authorList>
            <person name="Zhang Y."/>
            <person name="Wang L."/>
            <person name="Ma S."/>
        </authorList>
    </citation>
    <scope>NUCLEOTIDE SEQUENCE [LARGE SCALE GENOMIC DNA]</scope>
    <source>
        <strain evidence="2 3">4-2</strain>
    </source>
</reference>
<comment type="caution">
    <text evidence="2">The sequence shown here is derived from an EMBL/GenBank/DDBJ whole genome shotgun (WGS) entry which is preliminary data.</text>
</comment>
<organism evidence="2 3">
    <name type="scientific">Paracoccus alkanivorans</name>
    <dbReference type="NCBI Taxonomy" id="2116655"/>
    <lineage>
        <taxon>Bacteria</taxon>
        <taxon>Pseudomonadati</taxon>
        <taxon>Pseudomonadota</taxon>
        <taxon>Alphaproteobacteria</taxon>
        <taxon>Rhodobacterales</taxon>
        <taxon>Paracoccaceae</taxon>
        <taxon>Paracoccus</taxon>
    </lineage>
</organism>
<dbReference type="Pfam" id="PF13403">
    <property type="entry name" value="Hint_2"/>
    <property type="match status" value="1"/>
</dbReference>
<dbReference type="EMBL" id="QOKZ01000002">
    <property type="protein sequence ID" value="RMC36675.1"/>
    <property type="molecule type" value="Genomic_DNA"/>
</dbReference>
<dbReference type="AlphaFoldDB" id="A0A3M0MGZ4"/>
<accession>A0A3M0MGZ4</accession>
<dbReference type="InterPro" id="IPR036844">
    <property type="entry name" value="Hint_dom_sf"/>
</dbReference>
<dbReference type="SUPFAM" id="SSF51294">
    <property type="entry name" value="Hedgehog/intein (Hint) domain"/>
    <property type="match status" value="1"/>
</dbReference>
<evidence type="ECO:0000313" key="2">
    <source>
        <dbReference type="EMBL" id="RMC36675.1"/>
    </source>
</evidence>